<evidence type="ECO:0000256" key="2">
    <source>
        <dbReference type="SAM" id="Phobius"/>
    </source>
</evidence>
<accession>A0A2H0VHD2</accession>
<reference evidence="4" key="1">
    <citation type="submission" date="2017-09" db="EMBL/GenBank/DDBJ databases">
        <title>Depth-based differentiation of microbial function through sediment-hosted aquifers and enrichment of novel symbionts in the deep terrestrial subsurface.</title>
        <authorList>
            <person name="Probst A.J."/>
            <person name="Ladd B."/>
            <person name="Jarett J.K."/>
            <person name="Geller-Mcgrath D.E."/>
            <person name="Sieber C.M.K."/>
            <person name="Emerson J.B."/>
            <person name="Anantharaman K."/>
            <person name="Thomas B.C."/>
            <person name="Malmstrom R."/>
            <person name="Stieglmeier M."/>
            <person name="Klingl A."/>
            <person name="Woyke T."/>
            <person name="Ryan C.M."/>
            <person name="Banfield J.F."/>
        </authorList>
    </citation>
    <scope>NUCLEOTIDE SEQUENCE [LARGE SCALE GENOMIC DNA]</scope>
</reference>
<comment type="caution">
    <text evidence="3">The sequence shown here is derived from an EMBL/GenBank/DDBJ whole genome shotgun (WGS) entry which is preliminary data.</text>
</comment>
<evidence type="ECO:0000313" key="4">
    <source>
        <dbReference type="Proteomes" id="UP000230776"/>
    </source>
</evidence>
<evidence type="ECO:0000256" key="1">
    <source>
        <dbReference type="SAM" id="Coils"/>
    </source>
</evidence>
<organism evidence="3 4">
    <name type="scientific">Candidatus Colwellbacteria bacterium CG10_big_fil_rev_8_21_14_0_10_41_28</name>
    <dbReference type="NCBI Taxonomy" id="1974539"/>
    <lineage>
        <taxon>Bacteria</taxon>
        <taxon>Candidatus Colwelliibacteriota</taxon>
    </lineage>
</organism>
<keyword evidence="1" id="KW-0175">Coiled coil</keyword>
<keyword evidence="2" id="KW-0472">Membrane</keyword>
<feature type="coiled-coil region" evidence="1">
    <location>
        <begin position="37"/>
        <end position="64"/>
    </location>
</feature>
<dbReference type="AlphaFoldDB" id="A0A2H0VHD2"/>
<evidence type="ECO:0008006" key="5">
    <source>
        <dbReference type="Google" id="ProtNLM"/>
    </source>
</evidence>
<keyword evidence="2" id="KW-0812">Transmembrane</keyword>
<dbReference type="EMBL" id="PFAG01000013">
    <property type="protein sequence ID" value="PIR98524.1"/>
    <property type="molecule type" value="Genomic_DNA"/>
</dbReference>
<sequence>MTIIKPNKEKKESRSFVYAGIICGSMLVVTVISYIGLVNTRHDLSSMRNDVEDLKVENAELKNDYYNLVKSDNLERLAEERGLVKDRNPKWALASQY</sequence>
<keyword evidence="2" id="KW-1133">Transmembrane helix</keyword>
<feature type="transmembrane region" description="Helical" evidence="2">
    <location>
        <begin position="16"/>
        <end position="38"/>
    </location>
</feature>
<name>A0A2H0VHD2_9BACT</name>
<dbReference type="Proteomes" id="UP000230776">
    <property type="component" value="Unassembled WGS sequence"/>
</dbReference>
<gene>
    <name evidence="3" type="ORF">COT88_01125</name>
</gene>
<proteinExistence type="predicted"/>
<evidence type="ECO:0000313" key="3">
    <source>
        <dbReference type="EMBL" id="PIR98524.1"/>
    </source>
</evidence>
<protein>
    <recommendedName>
        <fullName evidence="5">Cell division protein FtsL</fullName>
    </recommendedName>
</protein>